<gene>
    <name evidence="1" type="ORF">CMUS01_03569</name>
</gene>
<accession>A0A8H6NRM6</accession>
<organism evidence="1 2">
    <name type="scientific">Colletotrichum musicola</name>
    <dbReference type="NCBI Taxonomy" id="2175873"/>
    <lineage>
        <taxon>Eukaryota</taxon>
        <taxon>Fungi</taxon>
        <taxon>Dikarya</taxon>
        <taxon>Ascomycota</taxon>
        <taxon>Pezizomycotina</taxon>
        <taxon>Sordariomycetes</taxon>
        <taxon>Hypocreomycetidae</taxon>
        <taxon>Glomerellales</taxon>
        <taxon>Glomerellaceae</taxon>
        <taxon>Colletotrichum</taxon>
        <taxon>Colletotrichum orchidearum species complex</taxon>
    </lineage>
</organism>
<name>A0A8H6NRM6_9PEZI</name>
<evidence type="ECO:0000313" key="2">
    <source>
        <dbReference type="Proteomes" id="UP000639643"/>
    </source>
</evidence>
<dbReference type="EMBL" id="WIGM01000088">
    <property type="protein sequence ID" value="KAF6841302.1"/>
    <property type="molecule type" value="Genomic_DNA"/>
</dbReference>
<dbReference type="AlphaFoldDB" id="A0A8H6NRM6"/>
<dbReference type="Proteomes" id="UP000639643">
    <property type="component" value="Unassembled WGS sequence"/>
</dbReference>
<evidence type="ECO:0000313" key="1">
    <source>
        <dbReference type="EMBL" id="KAF6841302.1"/>
    </source>
</evidence>
<reference evidence="1" key="1">
    <citation type="journal article" date="2020" name="Phytopathology">
        <title>Genome Sequence Resources of Colletotrichum truncatum, C. plurivorum, C. musicola, and C. sojae: Four Species Pathogenic to Soybean (Glycine max).</title>
        <authorList>
            <person name="Rogerio F."/>
            <person name="Boufleur T.R."/>
            <person name="Ciampi-Guillardi M."/>
            <person name="Sukno S.A."/>
            <person name="Thon M.R."/>
            <person name="Massola Junior N.S."/>
            <person name="Baroncelli R."/>
        </authorList>
    </citation>
    <scope>NUCLEOTIDE SEQUENCE</scope>
    <source>
        <strain evidence="1">LFN0074</strain>
    </source>
</reference>
<proteinExistence type="predicted"/>
<sequence>MTGSEPFYYTDYVVAMDVCCMEYGACFRSSAPPQSVPREVDISRFRAALCLAPLLLRFELAVLTTLQLPELVELPSAGSPAGRDRPEWTKSTKEHFRCSHFRYVPSAVVRPHPGRCRDVCPGAQEPWMPWVPIAPTCDERGMAMVWHGMGHGSMDNYNSYTVLVAADELWASRALRTERASPVVLHSTLQVALPYIVYLCLHPVSLTTACIFNAGGRVVVVVAAASGTEKGIEVPAQSHPSPQPSKLAKAVDVTVAAAMDVAFRGQAMGKFSKRTSQDTRR</sequence>
<comment type="caution">
    <text evidence="1">The sequence shown here is derived from an EMBL/GenBank/DDBJ whole genome shotgun (WGS) entry which is preliminary data.</text>
</comment>
<keyword evidence="2" id="KW-1185">Reference proteome</keyword>
<protein>
    <submittedName>
        <fullName evidence="1">Uncharacterized protein</fullName>
    </submittedName>
</protein>